<evidence type="ECO:0000256" key="1">
    <source>
        <dbReference type="SAM" id="MobiDB-lite"/>
    </source>
</evidence>
<protein>
    <submittedName>
        <fullName evidence="2">Uncharacterized protein</fullName>
    </submittedName>
</protein>
<organism evidence="2 3">
    <name type="scientific">Paramicrobacterium humi</name>
    <dbReference type="NCBI Taxonomy" id="640635"/>
    <lineage>
        <taxon>Bacteria</taxon>
        <taxon>Bacillati</taxon>
        <taxon>Actinomycetota</taxon>
        <taxon>Actinomycetes</taxon>
        <taxon>Micrococcales</taxon>
        <taxon>Microbacteriaceae</taxon>
        <taxon>Paramicrobacterium</taxon>
    </lineage>
</organism>
<dbReference type="STRING" id="640635.SAMN04489806_0238"/>
<evidence type="ECO:0000313" key="2">
    <source>
        <dbReference type="EMBL" id="SEB37178.1"/>
    </source>
</evidence>
<dbReference type="EMBL" id="FNRY01000001">
    <property type="protein sequence ID" value="SEB37178.1"/>
    <property type="molecule type" value="Genomic_DNA"/>
</dbReference>
<feature type="region of interest" description="Disordered" evidence="1">
    <location>
        <begin position="29"/>
        <end position="55"/>
    </location>
</feature>
<dbReference type="RefSeq" id="WP_091179023.1">
    <property type="nucleotide sequence ID" value="NZ_FNRY01000001.1"/>
</dbReference>
<dbReference type="Proteomes" id="UP000199183">
    <property type="component" value="Unassembled WGS sequence"/>
</dbReference>
<proteinExistence type="predicted"/>
<keyword evidence="3" id="KW-1185">Reference proteome</keyword>
<gene>
    <name evidence="2" type="ORF">SAMN04489806_0238</name>
</gene>
<sequence length="143" mass="15470">MIDETAVVARALALQAKLLESSGRLEEAAEVRSRVPRVASSGTQTGSETSDETDSADVVLVERVDGAKNLKGVRALVHKFGPERAKPHGSPHSKLWKSQKLDGTLFVVYPADSADESDRSVFASQQEAIEAAIRSKSRPFEPR</sequence>
<name>A0A1H4IV48_9MICO</name>
<evidence type="ECO:0000313" key="3">
    <source>
        <dbReference type="Proteomes" id="UP000199183"/>
    </source>
</evidence>
<accession>A0A1H4IV48</accession>
<reference evidence="2 3" key="1">
    <citation type="submission" date="2016-10" db="EMBL/GenBank/DDBJ databases">
        <authorList>
            <person name="de Groot N.N."/>
        </authorList>
    </citation>
    <scope>NUCLEOTIDE SEQUENCE [LARGE SCALE GENOMIC DNA]</scope>
    <source>
        <strain evidence="2 3">DSM 21799</strain>
    </source>
</reference>
<dbReference type="AlphaFoldDB" id="A0A1H4IV48"/>